<dbReference type="RefSeq" id="WP_344796431.1">
    <property type="nucleotide sequence ID" value="NZ_BAABAU010000003.1"/>
</dbReference>
<proteinExistence type="predicted"/>
<name>A0ABP8E3P7_9MICO</name>
<evidence type="ECO:0000256" key="1">
    <source>
        <dbReference type="SAM" id="Phobius"/>
    </source>
</evidence>
<reference evidence="3" key="1">
    <citation type="journal article" date="2019" name="Int. J. Syst. Evol. Microbiol.">
        <title>The Global Catalogue of Microorganisms (GCM) 10K type strain sequencing project: providing services to taxonomists for standard genome sequencing and annotation.</title>
        <authorList>
            <consortium name="The Broad Institute Genomics Platform"/>
            <consortium name="The Broad Institute Genome Sequencing Center for Infectious Disease"/>
            <person name="Wu L."/>
            <person name="Ma J."/>
        </authorList>
    </citation>
    <scope>NUCLEOTIDE SEQUENCE [LARGE SCALE GENOMIC DNA]</scope>
    <source>
        <strain evidence="3">JCM 17442</strain>
    </source>
</reference>
<feature type="transmembrane region" description="Helical" evidence="1">
    <location>
        <begin position="9"/>
        <end position="33"/>
    </location>
</feature>
<keyword evidence="1" id="KW-0812">Transmembrane</keyword>
<protein>
    <submittedName>
        <fullName evidence="2">Uncharacterized protein</fullName>
    </submittedName>
</protein>
<evidence type="ECO:0000313" key="2">
    <source>
        <dbReference type="EMBL" id="GAA4266762.1"/>
    </source>
</evidence>
<keyword evidence="1" id="KW-1133">Transmembrane helix</keyword>
<gene>
    <name evidence="2" type="ORF">GCM10022256_23740</name>
</gene>
<sequence>MTRLQLHRLLLGLVVLFVVGAAVLYVLSIALASGGGGVARHFDQLAMLSFLGAVLFGIVDFFVRPVMHRTADGSRDVHTPLNG</sequence>
<evidence type="ECO:0000313" key="3">
    <source>
        <dbReference type="Proteomes" id="UP001501594"/>
    </source>
</evidence>
<organism evidence="2 3">
    <name type="scientific">Frondihabitans peucedani</name>
    <dbReference type="NCBI Taxonomy" id="598626"/>
    <lineage>
        <taxon>Bacteria</taxon>
        <taxon>Bacillati</taxon>
        <taxon>Actinomycetota</taxon>
        <taxon>Actinomycetes</taxon>
        <taxon>Micrococcales</taxon>
        <taxon>Microbacteriaceae</taxon>
        <taxon>Frondihabitans</taxon>
    </lineage>
</organism>
<keyword evidence="3" id="KW-1185">Reference proteome</keyword>
<keyword evidence="1" id="KW-0472">Membrane</keyword>
<feature type="transmembrane region" description="Helical" evidence="1">
    <location>
        <begin position="45"/>
        <end position="63"/>
    </location>
</feature>
<comment type="caution">
    <text evidence="2">The sequence shown here is derived from an EMBL/GenBank/DDBJ whole genome shotgun (WGS) entry which is preliminary data.</text>
</comment>
<dbReference type="EMBL" id="BAABAU010000003">
    <property type="protein sequence ID" value="GAA4266762.1"/>
    <property type="molecule type" value="Genomic_DNA"/>
</dbReference>
<dbReference type="Proteomes" id="UP001501594">
    <property type="component" value="Unassembled WGS sequence"/>
</dbReference>
<accession>A0ABP8E3P7</accession>